<keyword evidence="2" id="KW-1185">Reference proteome</keyword>
<dbReference type="OrthoDB" id="270034at2759"/>
<evidence type="ECO:0000313" key="1">
    <source>
        <dbReference type="EMBL" id="ORC85577.1"/>
    </source>
</evidence>
<name>A0A1X0NLN6_9TRYP</name>
<dbReference type="RefSeq" id="XP_028879643.1">
    <property type="nucleotide sequence ID" value="XM_029029087.1"/>
</dbReference>
<gene>
    <name evidence="1" type="ORF">TM35_000341890</name>
</gene>
<dbReference type="EMBL" id="NBCO01000034">
    <property type="protein sequence ID" value="ORC85577.1"/>
    <property type="molecule type" value="Genomic_DNA"/>
</dbReference>
<protein>
    <recommendedName>
        <fullName evidence="3">Glycosomal membrane protein</fullName>
    </recommendedName>
</protein>
<accession>A0A1X0NLN6</accession>
<sequence>MGGGDVVVPFCESVDAYVKKGTGIDIALKAMLGMSRLVSIHGSCEETRENYAQFARAVVNCRMLINHFRYLTSFMNAVDVYKKREGPVLPWLLLIGSFFFRSLEQVFGDLNYYQMVCMHHWNRTRLSLGYWFFKSLSLTCGFLHELLRMKSALTSPQWKKRTPKERSEFLKAEIISLTRYICDMIVYYQWVPWYNPNKTLQYFCGALCGSLGSYTFWKETQAARLAAAKKASQPNGVLNGNKTE</sequence>
<evidence type="ECO:0008006" key="3">
    <source>
        <dbReference type="Google" id="ProtNLM"/>
    </source>
</evidence>
<proteinExistence type="predicted"/>
<dbReference type="VEuPathDB" id="TriTrypDB:TM35_000341890"/>
<comment type="caution">
    <text evidence="1">The sequence shown here is derived from an EMBL/GenBank/DDBJ whole genome shotgun (WGS) entry which is preliminary data.</text>
</comment>
<reference evidence="1 2" key="1">
    <citation type="submission" date="2017-03" db="EMBL/GenBank/DDBJ databases">
        <title>An alternative strategy for trypanosome survival in the mammalian bloodstream revealed through genome and transcriptome analysis of the ubiquitous bovine parasite Trypanosoma (Megatrypanum) theileri.</title>
        <authorList>
            <person name="Kelly S."/>
            <person name="Ivens A."/>
            <person name="Mott A."/>
            <person name="O'Neill E."/>
            <person name="Emms D."/>
            <person name="Macleod O."/>
            <person name="Voorheis P."/>
            <person name="Matthews J."/>
            <person name="Matthews K."/>
            <person name="Carrington M."/>
        </authorList>
    </citation>
    <scope>NUCLEOTIDE SEQUENCE [LARGE SCALE GENOMIC DNA]</scope>
    <source>
        <strain evidence="1">Edinburgh</strain>
    </source>
</reference>
<organism evidence="1 2">
    <name type="scientific">Trypanosoma theileri</name>
    <dbReference type="NCBI Taxonomy" id="67003"/>
    <lineage>
        <taxon>Eukaryota</taxon>
        <taxon>Discoba</taxon>
        <taxon>Euglenozoa</taxon>
        <taxon>Kinetoplastea</taxon>
        <taxon>Metakinetoplastina</taxon>
        <taxon>Trypanosomatida</taxon>
        <taxon>Trypanosomatidae</taxon>
        <taxon>Trypanosoma</taxon>
    </lineage>
</organism>
<evidence type="ECO:0000313" key="2">
    <source>
        <dbReference type="Proteomes" id="UP000192257"/>
    </source>
</evidence>
<dbReference type="Proteomes" id="UP000192257">
    <property type="component" value="Unassembled WGS sequence"/>
</dbReference>
<dbReference type="AlphaFoldDB" id="A0A1X0NLN6"/>
<dbReference type="GeneID" id="39988867"/>